<dbReference type="InterPro" id="IPR050476">
    <property type="entry name" value="Insect_CytP450_Detox"/>
</dbReference>
<name>A0A1L8E4L3_9DIPT</name>
<feature type="binding site" description="axial binding residue" evidence="14">
    <location>
        <position position="475"/>
    </location>
    <ligand>
        <name>heme</name>
        <dbReference type="ChEBI" id="CHEBI:30413"/>
    </ligand>
    <ligandPart>
        <name>Fe</name>
        <dbReference type="ChEBI" id="CHEBI:18248"/>
    </ligandPart>
</feature>
<sequence>MIWLVLLIAIVALFFHIMSKKEKEKRAFFESKGIRVNNPKYFLVTMYKLITGQMGIVEMIQQIYNEVQGDPKVVGFWDGNTPIIMLKDPDVVKNFAVKEFEHFQDRRDFISEEMDPLFGNSLFVLREQKWRDMRSTLSPAFTGSKMRLMCDLIVEIGEQMVEFLQKEAKDKGLQTHEMKQLLSQVSHDVIATCAFGIKVDSLKHKDNEVYLAGKVLSNFNGVRTLIKFLLYKFFPKLTVAFGIHLSPPKETKFFRSLVTDSMKLRDQQHIVRPDMIHLLMEAQKGKLNHGTSEKDSAGFATVDESSVGLKKSDRIWTETEIVAQCFLFLLAGFESISASLSFVVYEIGVNPEIQNKVYEEVKSVNDELKGERITYEKLQKMKYLDMVISEALRMYPPTAVVDRECNKDITLNLYDDMEFDFKKDYVIWIPIYAFHRDPKYFPYPEKFDPERFSDENKHLINPSVYVPFGIGPRNCIGSRFALMELKSIIYYLILNFKLEPTEKTQIPLKMLKSFGTLESERGIHLQLRPR</sequence>
<keyword evidence="9" id="KW-0492">Microsome</keyword>
<comment type="cofactor">
    <cofactor evidence="1 14">
        <name>heme</name>
        <dbReference type="ChEBI" id="CHEBI:30413"/>
    </cofactor>
</comment>
<evidence type="ECO:0000256" key="2">
    <source>
        <dbReference type="ARBA" id="ARBA00003690"/>
    </source>
</evidence>
<dbReference type="AlphaFoldDB" id="A0A1L8E4L3"/>
<keyword evidence="6 14" id="KW-0349">Heme</keyword>
<dbReference type="PANTHER" id="PTHR24292">
    <property type="entry name" value="CYTOCHROME P450"/>
    <property type="match status" value="1"/>
</dbReference>
<feature type="signal peptide" evidence="16">
    <location>
        <begin position="1"/>
        <end position="19"/>
    </location>
</feature>
<dbReference type="PROSITE" id="PS00086">
    <property type="entry name" value="CYTOCHROME_P450"/>
    <property type="match status" value="1"/>
</dbReference>
<dbReference type="Gene3D" id="1.10.630.10">
    <property type="entry name" value="Cytochrome P450"/>
    <property type="match status" value="1"/>
</dbReference>
<dbReference type="InterPro" id="IPR002401">
    <property type="entry name" value="Cyt_P450_E_grp-I"/>
</dbReference>
<evidence type="ECO:0000256" key="1">
    <source>
        <dbReference type="ARBA" id="ARBA00001971"/>
    </source>
</evidence>
<evidence type="ECO:0000256" key="16">
    <source>
        <dbReference type="SAM" id="SignalP"/>
    </source>
</evidence>
<accession>A0A1L8E4L3</accession>
<dbReference type="GO" id="GO:0005506">
    <property type="term" value="F:iron ion binding"/>
    <property type="evidence" value="ECO:0007669"/>
    <property type="project" value="InterPro"/>
</dbReference>
<dbReference type="SUPFAM" id="SSF48264">
    <property type="entry name" value="Cytochrome P450"/>
    <property type="match status" value="1"/>
</dbReference>
<evidence type="ECO:0000256" key="14">
    <source>
        <dbReference type="PIRSR" id="PIRSR602401-1"/>
    </source>
</evidence>
<dbReference type="InterPro" id="IPR017972">
    <property type="entry name" value="Cyt_P450_CS"/>
</dbReference>
<dbReference type="GO" id="GO:0016705">
    <property type="term" value="F:oxidoreductase activity, acting on paired donors, with incorporation or reduction of molecular oxygen"/>
    <property type="evidence" value="ECO:0007669"/>
    <property type="project" value="InterPro"/>
</dbReference>
<comment type="similarity">
    <text evidence="5 15">Belongs to the cytochrome P450 family.</text>
</comment>
<evidence type="ECO:0000256" key="9">
    <source>
        <dbReference type="ARBA" id="ARBA00022848"/>
    </source>
</evidence>
<dbReference type="GO" id="GO:0020037">
    <property type="term" value="F:heme binding"/>
    <property type="evidence" value="ECO:0007669"/>
    <property type="project" value="InterPro"/>
</dbReference>
<organism evidence="17">
    <name type="scientific">Nyssomyia neivai</name>
    <dbReference type="NCBI Taxonomy" id="330878"/>
    <lineage>
        <taxon>Eukaryota</taxon>
        <taxon>Metazoa</taxon>
        <taxon>Ecdysozoa</taxon>
        <taxon>Arthropoda</taxon>
        <taxon>Hexapoda</taxon>
        <taxon>Insecta</taxon>
        <taxon>Pterygota</taxon>
        <taxon>Neoptera</taxon>
        <taxon>Endopterygota</taxon>
        <taxon>Diptera</taxon>
        <taxon>Nematocera</taxon>
        <taxon>Psychodoidea</taxon>
        <taxon>Psychodidae</taxon>
        <taxon>Nyssomyia</taxon>
    </lineage>
</organism>
<dbReference type="EMBL" id="GFDF01000612">
    <property type="protein sequence ID" value="JAV13472.1"/>
    <property type="molecule type" value="Transcribed_RNA"/>
</dbReference>
<keyword evidence="13" id="KW-0472">Membrane</keyword>
<evidence type="ECO:0000256" key="11">
    <source>
        <dbReference type="ARBA" id="ARBA00023004"/>
    </source>
</evidence>
<dbReference type="InterPro" id="IPR001128">
    <property type="entry name" value="Cyt_P450"/>
</dbReference>
<protein>
    <submittedName>
        <fullName evidence="17">Putative cytochrome</fullName>
    </submittedName>
</protein>
<evidence type="ECO:0000256" key="3">
    <source>
        <dbReference type="ARBA" id="ARBA00004174"/>
    </source>
</evidence>
<evidence type="ECO:0000313" key="17">
    <source>
        <dbReference type="EMBL" id="JAV13472.1"/>
    </source>
</evidence>
<evidence type="ECO:0000256" key="7">
    <source>
        <dbReference type="ARBA" id="ARBA00022723"/>
    </source>
</evidence>
<keyword evidence="7 14" id="KW-0479">Metal-binding</keyword>
<reference evidence="17" key="1">
    <citation type="submission" date="2016-12" db="EMBL/GenBank/DDBJ databases">
        <title>An insight into the sialome and mialome of the sand fly, Nyssomyia neivai.</title>
        <authorList>
            <person name="Sebastian V."/>
            <person name="Goulart T.M."/>
            <person name="Oliveira W."/>
            <person name="Calvo E."/>
            <person name="Oliveira L.F."/>
            <person name="Pinto M.C."/>
            <person name="Rosselino A.M."/>
            <person name="Ribeiro J.M."/>
        </authorList>
    </citation>
    <scope>NUCLEOTIDE SEQUENCE</scope>
</reference>
<dbReference type="PRINTS" id="PR00385">
    <property type="entry name" value="P450"/>
</dbReference>
<keyword evidence="8" id="KW-0256">Endoplasmic reticulum</keyword>
<dbReference type="PRINTS" id="PR00463">
    <property type="entry name" value="EP450I"/>
</dbReference>
<dbReference type="GO" id="GO:0004497">
    <property type="term" value="F:monooxygenase activity"/>
    <property type="evidence" value="ECO:0007669"/>
    <property type="project" value="UniProtKB-KW"/>
</dbReference>
<evidence type="ECO:0000256" key="15">
    <source>
        <dbReference type="RuleBase" id="RU000461"/>
    </source>
</evidence>
<evidence type="ECO:0000256" key="6">
    <source>
        <dbReference type="ARBA" id="ARBA00022617"/>
    </source>
</evidence>
<keyword evidence="11 14" id="KW-0408">Iron</keyword>
<dbReference type="CDD" id="cd11056">
    <property type="entry name" value="CYP6-like"/>
    <property type="match status" value="1"/>
</dbReference>
<evidence type="ECO:0000256" key="10">
    <source>
        <dbReference type="ARBA" id="ARBA00023002"/>
    </source>
</evidence>
<evidence type="ECO:0000256" key="12">
    <source>
        <dbReference type="ARBA" id="ARBA00023033"/>
    </source>
</evidence>
<dbReference type="InterPro" id="IPR036396">
    <property type="entry name" value="Cyt_P450_sf"/>
</dbReference>
<feature type="chain" id="PRO_5012566758" evidence="16">
    <location>
        <begin position="20"/>
        <end position="530"/>
    </location>
</feature>
<evidence type="ECO:0000256" key="5">
    <source>
        <dbReference type="ARBA" id="ARBA00010617"/>
    </source>
</evidence>
<evidence type="ECO:0000256" key="8">
    <source>
        <dbReference type="ARBA" id="ARBA00022824"/>
    </source>
</evidence>
<keyword evidence="16" id="KW-0732">Signal</keyword>
<dbReference type="FunFam" id="1.10.630.10:FF:000042">
    <property type="entry name" value="Cytochrome P450"/>
    <property type="match status" value="1"/>
</dbReference>
<comment type="function">
    <text evidence="2">May be involved in the metabolism of insect hormones and in the breakdown of synthetic insecticides.</text>
</comment>
<keyword evidence="10 15" id="KW-0560">Oxidoreductase</keyword>
<comment type="subcellular location">
    <subcellularLocation>
        <location evidence="4">Endoplasmic reticulum membrane</location>
        <topology evidence="4">Peripheral membrane protein</topology>
    </subcellularLocation>
    <subcellularLocation>
        <location evidence="3">Microsome membrane</location>
        <topology evidence="3">Peripheral membrane protein</topology>
    </subcellularLocation>
</comment>
<dbReference type="Pfam" id="PF00067">
    <property type="entry name" value="p450"/>
    <property type="match status" value="1"/>
</dbReference>
<evidence type="ECO:0000256" key="4">
    <source>
        <dbReference type="ARBA" id="ARBA00004406"/>
    </source>
</evidence>
<dbReference type="GO" id="GO:0005789">
    <property type="term" value="C:endoplasmic reticulum membrane"/>
    <property type="evidence" value="ECO:0007669"/>
    <property type="project" value="UniProtKB-SubCell"/>
</dbReference>
<dbReference type="PANTHER" id="PTHR24292:SF54">
    <property type="entry name" value="CYP9F3-RELATED"/>
    <property type="match status" value="1"/>
</dbReference>
<evidence type="ECO:0000256" key="13">
    <source>
        <dbReference type="ARBA" id="ARBA00023136"/>
    </source>
</evidence>
<proteinExistence type="inferred from homology"/>
<keyword evidence="12 15" id="KW-0503">Monooxygenase</keyword>